<organism evidence="5 6">
    <name type="scientific">Aliiglaciecola litoralis</name>
    <dbReference type="NCBI Taxonomy" id="582857"/>
    <lineage>
        <taxon>Bacteria</taxon>
        <taxon>Pseudomonadati</taxon>
        <taxon>Pseudomonadota</taxon>
        <taxon>Gammaproteobacteria</taxon>
        <taxon>Alteromonadales</taxon>
        <taxon>Alteromonadaceae</taxon>
        <taxon>Aliiglaciecola</taxon>
    </lineage>
</organism>
<dbReference type="InterPro" id="IPR006047">
    <property type="entry name" value="GH13_cat_dom"/>
</dbReference>
<dbReference type="Proteomes" id="UP001500359">
    <property type="component" value="Unassembled WGS sequence"/>
</dbReference>
<evidence type="ECO:0000259" key="4">
    <source>
        <dbReference type="SMART" id="SM00642"/>
    </source>
</evidence>
<proteinExistence type="inferred from homology"/>
<dbReference type="Gene3D" id="2.60.40.10">
    <property type="entry name" value="Immunoglobulins"/>
    <property type="match status" value="1"/>
</dbReference>
<dbReference type="SUPFAM" id="SSF81296">
    <property type="entry name" value="E set domains"/>
    <property type="match status" value="1"/>
</dbReference>
<evidence type="ECO:0000313" key="5">
    <source>
        <dbReference type="EMBL" id="GAA0857508.1"/>
    </source>
</evidence>
<dbReference type="Gene3D" id="2.60.40.1180">
    <property type="entry name" value="Golgi alpha-mannosidase II"/>
    <property type="match status" value="1"/>
</dbReference>
<dbReference type="Pfam" id="PF00128">
    <property type="entry name" value="Alpha-amylase"/>
    <property type="match status" value="1"/>
</dbReference>
<dbReference type="InterPro" id="IPR013783">
    <property type="entry name" value="Ig-like_fold"/>
</dbReference>
<protein>
    <submittedName>
        <fullName evidence="5">Glycogen debranching protein GlgX</fullName>
    </submittedName>
</protein>
<dbReference type="CDD" id="cd11326">
    <property type="entry name" value="AmyAc_Glg_debranch"/>
    <property type="match status" value="1"/>
</dbReference>
<evidence type="ECO:0000256" key="1">
    <source>
        <dbReference type="ARBA" id="ARBA00008061"/>
    </source>
</evidence>
<dbReference type="SUPFAM" id="SSF51011">
    <property type="entry name" value="Glycosyl hydrolase domain"/>
    <property type="match status" value="1"/>
</dbReference>
<comment type="similarity">
    <text evidence="1">Belongs to the glycosyl hydrolase 13 family.</text>
</comment>
<name>A0ABP3WWG7_9ALTE</name>
<evidence type="ECO:0000256" key="3">
    <source>
        <dbReference type="ARBA" id="ARBA00023295"/>
    </source>
</evidence>
<dbReference type="EMBL" id="BAAAFD010000006">
    <property type="protein sequence ID" value="GAA0857508.1"/>
    <property type="molecule type" value="Genomic_DNA"/>
</dbReference>
<dbReference type="InterPro" id="IPR004193">
    <property type="entry name" value="Glyco_hydro_13_N"/>
</dbReference>
<keyword evidence="6" id="KW-1185">Reference proteome</keyword>
<dbReference type="SUPFAM" id="SSF51445">
    <property type="entry name" value="(Trans)glycosidases"/>
    <property type="match status" value="1"/>
</dbReference>
<dbReference type="InterPro" id="IPR044505">
    <property type="entry name" value="GlgX_Isoamylase_N_E_set"/>
</dbReference>
<dbReference type="RefSeq" id="WP_343860197.1">
    <property type="nucleotide sequence ID" value="NZ_BAAAFD010000006.1"/>
</dbReference>
<feature type="domain" description="Glycosyl hydrolase family 13 catalytic" evidence="4">
    <location>
        <begin position="173"/>
        <end position="576"/>
    </location>
</feature>
<comment type="caution">
    <text evidence="5">The sequence shown here is derived from an EMBL/GenBank/DDBJ whole genome shotgun (WGS) entry which is preliminary data.</text>
</comment>
<accession>A0ABP3WWG7</accession>
<dbReference type="CDD" id="cd02856">
    <property type="entry name" value="E_set_GDE_Isoamylase_N"/>
    <property type="match status" value="1"/>
</dbReference>
<sequence>MAIELFEQTGVEQQYQVTEGSSHPLGATLSDSGCNFAVHCPDASKVMLCLFKSDTEEPIQCVELIAKTGQVWHSHIAKLEAGQLYGYRTFGQNQPSSGTYFDPQKLLIDPYAKSLNRPIVWNRRQYQNDSHFMVPKCVVVDSQSNPHWHDTTRPHVALEDTVIYETHVKGLTQLHPQVPEEERGTYLGACHPEVIKHLKSLGVTAVQFMPVTAFMPEPYISEKGLTNYWGYNPINYFCPEPRYAVKDAIAEFKTLVKAYHQAGLEVILDVVFNHTAEGTSDGPVLSFRGFDNTSFYLFDRNEFGVVDYTKYVNNSGCGNSVNTAYPYVLKMVMDALRYWVSTMGVDGFRFDLAAGLGRDPYEFSSLSGFFRTLRQDPILADVKLIAEPWDIGHGGYRLGQFPSHWHECNDKFRDTVRGFWRGDAGLTGEFATRLLGSRDIFPKGKRSIHSSVNNVTYHDGFTLHDLVTYSQRHNAANLENNRDGHGHNISANYGVEGPSTDPNINALREKQKRNLFATLLLSQGIPHILGGDELSRTKSGNNNTYCQDNELNWYDWKLNERQQDFLTFCQRVVSLRNSSSILKALSLQDDSYNLHHNVDEVNWYRPDGATKIAQDWQDPNNKAFAVELKGCEKVTDEHWLLIFNAFDNDVRFHLPVIQSGSWLLELDTRYGKLAHQPKAKVSNVFLQAYRSVTVFRKV</sequence>
<keyword evidence="2" id="KW-0378">Hydrolase</keyword>
<dbReference type="SMART" id="SM00642">
    <property type="entry name" value="Aamy"/>
    <property type="match status" value="1"/>
</dbReference>
<dbReference type="InterPro" id="IPR011837">
    <property type="entry name" value="Glycogen_debranch_GlgX"/>
</dbReference>
<dbReference type="Pfam" id="PF02922">
    <property type="entry name" value="CBM_48"/>
    <property type="match status" value="1"/>
</dbReference>
<gene>
    <name evidence="5" type="primary">glgX</name>
    <name evidence="5" type="ORF">GCM10009114_23590</name>
</gene>
<dbReference type="InterPro" id="IPR013780">
    <property type="entry name" value="Glyco_hydro_b"/>
</dbReference>
<keyword evidence="3" id="KW-0326">Glycosidase</keyword>
<dbReference type="InterPro" id="IPR017853">
    <property type="entry name" value="GH"/>
</dbReference>
<evidence type="ECO:0000256" key="2">
    <source>
        <dbReference type="ARBA" id="ARBA00022801"/>
    </source>
</evidence>
<dbReference type="PANTHER" id="PTHR43002">
    <property type="entry name" value="GLYCOGEN DEBRANCHING ENZYME"/>
    <property type="match status" value="1"/>
</dbReference>
<evidence type="ECO:0000313" key="6">
    <source>
        <dbReference type="Proteomes" id="UP001500359"/>
    </source>
</evidence>
<dbReference type="Gene3D" id="3.20.20.80">
    <property type="entry name" value="Glycosidases"/>
    <property type="match status" value="1"/>
</dbReference>
<dbReference type="NCBIfam" id="TIGR02100">
    <property type="entry name" value="glgX_debranch"/>
    <property type="match status" value="1"/>
</dbReference>
<dbReference type="InterPro" id="IPR014756">
    <property type="entry name" value="Ig_E-set"/>
</dbReference>
<reference evidence="6" key="1">
    <citation type="journal article" date="2019" name="Int. J. Syst. Evol. Microbiol.">
        <title>The Global Catalogue of Microorganisms (GCM) 10K type strain sequencing project: providing services to taxonomists for standard genome sequencing and annotation.</title>
        <authorList>
            <consortium name="The Broad Institute Genomics Platform"/>
            <consortium name="The Broad Institute Genome Sequencing Center for Infectious Disease"/>
            <person name="Wu L."/>
            <person name="Ma J."/>
        </authorList>
    </citation>
    <scope>NUCLEOTIDE SEQUENCE [LARGE SCALE GENOMIC DNA]</scope>
    <source>
        <strain evidence="6">JCM 15896</strain>
    </source>
</reference>